<feature type="signal peptide" evidence="2">
    <location>
        <begin position="1"/>
        <end position="26"/>
    </location>
</feature>
<protein>
    <submittedName>
        <fullName evidence="3">Uncharacterized protein</fullName>
    </submittedName>
</protein>
<name>V5BDP6_9GAMM</name>
<reference evidence="3 4" key="1">
    <citation type="journal article" date="2013" name="Genome Announc.">
        <title>Draft Genome Sequence of the Methanotrophic Gammaproteobacterium Methyloglobulus morosus DSM 22980 Strain KoM1.</title>
        <authorList>
            <person name="Poehlein A."/>
            <person name="Deutzmann J.S."/>
            <person name="Daniel R."/>
            <person name="Simeonova D.D."/>
        </authorList>
    </citation>
    <scope>NUCLEOTIDE SEQUENCE [LARGE SCALE GENOMIC DNA]</scope>
    <source>
        <strain evidence="3 4">KoM1</strain>
    </source>
</reference>
<dbReference type="NCBIfam" id="TIGR03370">
    <property type="entry name" value="VPLPA-CTERM"/>
    <property type="match status" value="1"/>
</dbReference>
<dbReference type="Proteomes" id="UP000017842">
    <property type="component" value="Unassembled WGS sequence"/>
</dbReference>
<comment type="caution">
    <text evidence="3">The sequence shown here is derived from an EMBL/GenBank/DDBJ whole genome shotgun (WGS) entry which is preliminary data.</text>
</comment>
<accession>V5BDP6</accession>
<dbReference type="InterPro" id="IPR022472">
    <property type="entry name" value="VPLPA-CTERM"/>
</dbReference>
<evidence type="ECO:0000313" key="3">
    <source>
        <dbReference type="EMBL" id="ESS71425.1"/>
    </source>
</evidence>
<dbReference type="EMBL" id="AYLO01000099">
    <property type="protein sequence ID" value="ESS71425.1"/>
    <property type="molecule type" value="Genomic_DNA"/>
</dbReference>
<feature type="chain" id="PRO_5004731269" evidence="2">
    <location>
        <begin position="27"/>
        <end position="180"/>
    </location>
</feature>
<keyword evidence="2" id="KW-0732">Signal</keyword>
<keyword evidence="1" id="KW-1133">Transmembrane helix</keyword>
<organism evidence="3 4">
    <name type="scientific">Methyloglobulus morosus KoM1</name>
    <dbReference type="NCBI Taxonomy" id="1116472"/>
    <lineage>
        <taxon>Bacteria</taxon>
        <taxon>Pseudomonadati</taxon>
        <taxon>Pseudomonadota</taxon>
        <taxon>Gammaproteobacteria</taxon>
        <taxon>Methylococcales</taxon>
        <taxon>Methylococcaceae</taxon>
        <taxon>Methyloglobulus</taxon>
    </lineage>
</organism>
<evidence type="ECO:0000256" key="2">
    <source>
        <dbReference type="SAM" id="SignalP"/>
    </source>
</evidence>
<evidence type="ECO:0000313" key="4">
    <source>
        <dbReference type="Proteomes" id="UP000017842"/>
    </source>
</evidence>
<evidence type="ECO:0000256" key="1">
    <source>
        <dbReference type="SAM" id="Phobius"/>
    </source>
</evidence>
<dbReference type="eggNOG" id="ENOG50336QS">
    <property type="taxonomic scope" value="Bacteria"/>
</dbReference>
<proteinExistence type="predicted"/>
<dbReference type="RefSeq" id="WP_023495512.1">
    <property type="nucleotide sequence ID" value="NZ_AYLO01000099.1"/>
</dbReference>
<dbReference type="OrthoDB" id="6117416at2"/>
<sequence>MHTKLKFVSCISVFSALLIMAPASKASIINYNFNGLVESGALAGESYSGSFAFDDASLTNLGLESINLSAFSFNFLTASYNLTDADFQSTVDFFDGLFLGVSYSASGFDPSFALVSAAGLALPDDVPYFSYQTVSGNSGFGSLSFSTATAVPLPSAVWLFGSALGALVAKRRRKTQGIAN</sequence>
<dbReference type="AlphaFoldDB" id="V5BDP6"/>
<keyword evidence="1" id="KW-0472">Membrane</keyword>
<keyword evidence="1" id="KW-0812">Transmembrane</keyword>
<feature type="transmembrane region" description="Helical" evidence="1">
    <location>
        <begin position="150"/>
        <end position="169"/>
    </location>
</feature>
<gene>
    <name evidence="3" type="ORF">MGMO_104c00040</name>
</gene>
<keyword evidence="4" id="KW-1185">Reference proteome</keyword>